<dbReference type="EC" id="2.1.1.63" evidence="9"/>
<evidence type="ECO:0000256" key="7">
    <source>
        <dbReference type="ARBA" id="ARBA00023204"/>
    </source>
</evidence>
<dbReference type="Pfam" id="PF01035">
    <property type="entry name" value="DNA_binding_1"/>
    <property type="match status" value="1"/>
</dbReference>
<protein>
    <recommendedName>
        <fullName evidence="9">Methylated-DNA--protein-cysteine methyltransferase</fullName>
        <ecNumber evidence="9">2.1.1.63</ecNumber>
    </recommendedName>
    <alternativeName>
        <fullName evidence="9">6-O-methylguanine-DNA methyltransferase</fullName>
        <shortName evidence="9">MGMT</shortName>
    </alternativeName>
    <alternativeName>
        <fullName evidence="9">O-6-methylguanine-DNA-alkyltransferase</fullName>
    </alternativeName>
</protein>
<keyword evidence="5 9" id="KW-0808">Transferase</keyword>
<dbReference type="Proteomes" id="UP000434241">
    <property type="component" value="Unassembled WGS sequence"/>
</dbReference>
<dbReference type="SUPFAM" id="SSF46767">
    <property type="entry name" value="Methylated DNA-protein cysteine methyltransferase, C-terminal domain"/>
    <property type="match status" value="1"/>
</dbReference>
<keyword evidence="6 9" id="KW-0227">DNA damage</keyword>
<dbReference type="GO" id="GO:0006307">
    <property type="term" value="P:DNA alkylation repair"/>
    <property type="evidence" value="ECO:0007669"/>
    <property type="project" value="UniProtKB-UniRule"/>
</dbReference>
<dbReference type="GO" id="GO:0005737">
    <property type="term" value="C:cytoplasm"/>
    <property type="evidence" value="ECO:0007669"/>
    <property type="project" value="UniProtKB-SubCell"/>
</dbReference>
<dbReference type="InterPro" id="IPR036388">
    <property type="entry name" value="WH-like_DNA-bd_sf"/>
</dbReference>
<evidence type="ECO:0000256" key="5">
    <source>
        <dbReference type="ARBA" id="ARBA00022679"/>
    </source>
</evidence>
<dbReference type="InterPro" id="IPR023546">
    <property type="entry name" value="MGMT"/>
</dbReference>
<comment type="catalytic activity">
    <reaction evidence="8 9">
        <text>a 6-O-methyl-2'-deoxyguanosine in DNA + L-cysteinyl-[protein] = S-methyl-L-cysteinyl-[protein] + a 2'-deoxyguanosine in DNA</text>
        <dbReference type="Rhea" id="RHEA:24000"/>
        <dbReference type="Rhea" id="RHEA-COMP:10131"/>
        <dbReference type="Rhea" id="RHEA-COMP:10132"/>
        <dbReference type="Rhea" id="RHEA-COMP:11367"/>
        <dbReference type="Rhea" id="RHEA-COMP:11368"/>
        <dbReference type="ChEBI" id="CHEBI:29950"/>
        <dbReference type="ChEBI" id="CHEBI:82612"/>
        <dbReference type="ChEBI" id="CHEBI:85445"/>
        <dbReference type="ChEBI" id="CHEBI:85448"/>
        <dbReference type="EC" id="2.1.1.63"/>
    </reaction>
</comment>
<sequence length="158" mass="17846">MYIQYYDSPLGKMLLAADEIGLIGVWFENQKYYANGLKEPIEEETAVLKETKEWLNLYFKGKEPKALPNMHLIGTQFQKKVWQLLLKIPYGKTMTYKDIARMISPSMSAQAVGSAVGHNKISILIPCHRVIGSNSSLTGYAGGIEKKEKLLDIEGKYE</sequence>
<evidence type="ECO:0000313" key="13">
    <source>
        <dbReference type="Proteomes" id="UP000434241"/>
    </source>
</evidence>
<evidence type="ECO:0000256" key="8">
    <source>
        <dbReference type="ARBA" id="ARBA00049348"/>
    </source>
</evidence>
<feature type="active site" description="Nucleophile; methyl group acceptor" evidence="9">
    <location>
        <position position="127"/>
    </location>
</feature>
<evidence type="ECO:0000256" key="6">
    <source>
        <dbReference type="ARBA" id="ARBA00022763"/>
    </source>
</evidence>
<dbReference type="PROSITE" id="PS00374">
    <property type="entry name" value="MGMT"/>
    <property type="match status" value="1"/>
</dbReference>
<dbReference type="PANTHER" id="PTHR10815:SF5">
    <property type="entry name" value="METHYLATED-DNA--PROTEIN-CYSTEINE METHYLTRANSFERASE"/>
    <property type="match status" value="1"/>
</dbReference>
<organism evidence="12 13">
    <name type="scientific">Holdemanella porci</name>
    <dbReference type="NCBI Taxonomy" id="2652276"/>
    <lineage>
        <taxon>Bacteria</taxon>
        <taxon>Bacillati</taxon>
        <taxon>Bacillota</taxon>
        <taxon>Erysipelotrichia</taxon>
        <taxon>Erysipelotrichales</taxon>
        <taxon>Erysipelotrichaceae</taxon>
        <taxon>Holdemanella</taxon>
    </lineage>
</organism>
<evidence type="ECO:0000256" key="4">
    <source>
        <dbReference type="ARBA" id="ARBA00022603"/>
    </source>
</evidence>
<evidence type="ECO:0000256" key="9">
    <source>
        <dbReference type="HAMAP-Rule" id="MF_00772"/>
    </source>
</evidence>
<dbReference type="InterPro" id="IPR036217">
    <property type="entry name" value="MethylDNA_cys_MeTrfase_DNAb"/>
</dbReference>
<gene>
    <name evidence="12" type="ORF">FYJ55_07605</name>
</gene>
<proteinExistence type="inferred from homology"/>
<dbReference type="InterPro" id="IPR014048">
    <property type="entry name" value="MethylDNA_cys_MeTrfase_DNA-bd"/>
</dbReference>
<evidence type="ECO:0000256" key="1">
    <source>
        <dbReference type="ARBA" id="ARBA00001286"/>
    </source>
</evidence>
<dbReference type="Pfam" id="PF02870">
    <property type="entry name" value="Methyltransf_1N"/>
    <property type="match status" value="1"/>
</dbReference>
<comment type="subcellular location">
    <subcellularLocation>
        <location evidence="9">Cytoplasm</location>
    </subcellularLocation>
</comment>
<keyword evidence="4 9" id="KW-0489">Methyltransferase</keyword>
<evidence type="ECO:0000256" key="3">
    <source>
        <dbReference type="ARBA" id="ARBA00022490"/>
    </source>
</evidence>
<dbReference type="InterPro" id="IPR001497">
    <property type="entry name" value="MethylDNA_cys_MeTrfase_AS"/>
</dbReference>
<comment type="similarity">
    <text evidence="2 9">Belongs to the MGMT family.</text>
</comment>
<accession>A0A6N7V2Y8</accession>
<dbReference type="Gene3D" id="3.30.160.70">
    <property type="entry name" value="Methylated DNA-protein cysteine methyltransferase domain"/>
    <property type="match status" value="1"/>
</dbReference>
<evidence type="ECO:0000259" key="11">
    <source>
        <dbReference type="Pfam" id="PF02870"/>
    </source>
</evidence>
<evidence type="ECO:0000259" key="10">
    <source>
        <dbReference type="Pfam" id="PF01035"/>
    </source>
</evidence>
<dbReference type="GO" id="GO:0032259">
    <property type="term" value="P:methylation"/>
    <property type="evidence" value="ECO:0007669"/>
    <property type="project" value="UniProtKB-KW"/>
</dbReference>
<feature type="domain" description="Methylguanine DNA methyltransferase ribonuclease-like" evidence="11">
    <location>
        <begin position="1"/>
        <end position="63"/>
    </location>
</feature>
<keyword evidence="3 9" id="KW-0963">Cytoplasm</keyword>
<dbReference type="NCBIfam" id="TIGR00589">
    <property type="entry name" value="ogt"/>
    <property type="match status" value="1"/>
</dbReference>
<dbReference type="InterPro" id="IPR036631">
    <property type="entry name" value="MGMT_N_sf"/>
</dbReference>
<evidence type="ECO:0000313" key="12">
    <source>
        <dbReference type="EMBL" id="MSS56755.1"/>
    </source>
</evidence>
<keyword evidence="13" id="KW-1185">Reference proteome</keyword>
<name>A0A6N7V2Y8_9FIRM</name>
<comment type="caution">
    <text evidence="12">The sequence shown here is derived from an EMBL/GenBank/DDBJ whole genome shotgun (WGS) entry which is preliminary data.</text>
</comment>
<feature type="domain" description="Methylated-DNA-[protein]-cysteine S-methyltransferase DNA binding" evidence="10">
    <location>
        <begin position="76"/>
        <end position="155"/>
    </location>
</feature>
<dbReference type="SUPFAM" id="SSF53155">
    <property type="entry name" value="Methylated DNA-protein cysteine methyltransferase domain"/>
    <property type="match status" value="1"/>
</dbReference>
<dbReference type="GO" id="GO:0003908">
    <property type="term" value="F:methylated-DNA-[protein]-cysteine S-methyltransferase activity"/>
    <property type="evidence" value="ECO:0007669"/>
    <property type="project" value="UniProtKB-UniRule"/>
</dbReference>
<dbReference type="CDD" id="cd06445">
    <property type="entry name" value="ATase"/>
    <property type="match status" value="1"/>
</dbReference>
<dbReference type="FunFam" id="1.10.10.10:FF:000214">
    <property type="entry name" value="Methylated-DNA--protein-cysteine methyltransferase"/>
    <property type="match status" value="1"/>
</dbReference>
<dbReference type="EMBL" id="VUMR01000041">
    <property type="protein sequence ID" value="MSS56755.1"/>
    <property type="molecule type" value="Genomic_DNA"/>
</dbReference>
<evidence type="ECO:0000256" key="2">
    <source>
        <dbReference type="ARBA" id="ARBA00008711"/>
    </source>
</evidence>
<reference evidence="12 13" key="1">
    <citation type="submission" date="2019-08" db="EMBL/GenBank/DDBJ databases">
        <title>In-depth cultivation of the pig gut microbiome towards novel bacterial diversity and tailored functional studies.</title>
        <authorList>
            <person name="Wylensek D."/>
            <person name="Hitch T.C.A."/>
            <person name="Clavel T."/>
        </authorList>
    </citation>
    <scope>NUCLEOTIDE SEQUENCE [LARGE SCALE GENOMIC DNA]</scope>
    <source>
        <strain evidence="12 13">LKV-472-APC-3</strain>
    </source>
</reference>
<dbReference type="AlphaFoldDB" id="A0A6N7V2Y8"/>
<dbReference type="HAMAP" id="MF_00772">
    <property type="entry name" value="OGT"/>
    <property type="match status" value="1"/>
</dbReference>
<keyword evidence="7 9" id="KW-0234">DNA repair</keyword>
<comment type="catalytic activity">
    <reaction evidence="1 9">
        <text>a 4-O-methyl-thymidine in DNA + L-cysteinyl-[protein] = a thymidine in DNA + S-methyl-L-cysteinyl-[protein]</text>
        <dbReference type="Rhea" id="RHEA:53428"/>
        <dbReference type="Rhea" id="RHEA-COMP:10131"/>
        <dbReference type="Rhea" id="RHEA-COMP:10132"/>
        <dbReference type="Rhea" id="RHEA-COMP:13555"/>
        <dbReference type="Rhea" id="RHEA-COMP:13556"/>
        <dbReference type="ChEBI" id="CHEBI:29950"/>
        <dbReference type="ChEBI" id="CHEBI:82612"/>
        <dbReference type="ChEBI" id="CHEBI:137386"/>
        <dbReference type="ChEBI" id="CHEBI:137387"/>
        <dbReference type="EC" id="2.1.1.63"/>
    </reaction>
</comment>
<dbReference type="InterPro" id="IPR008332">
    <property type="entry name" value="MethylG_MeTrfase_N"/>
</dbReference>
<dbReference type="PANTHER" id="PTHR10815">
    <property type="entry name" value="METHYLATED-DNA--PROTEIN-CYSTEINE METHYLTRANSFERASE"/>
    <property type="match status" value="1"/>
</dbReference>
<comment type="miscellaneous">
    <text evidence="9">This enzyme catalyzes only one turnover and therefore is not strictly catalytic. According to one definition, an enzyme is a biocatalyst that acts repeatedly and over many reaction cycles.</text>
</comment>
<dbReference type="Gene3D" id="1.10.10.10">
    <property type="entry name" value="Winged helix-like DNA-binding domain superfamily/Winged helix DNA-binding domain"/>
    <property type="match status" value="1"/>
</dbReference>
<comment type="function">
    <text evidence="9">Involved in the cellular defense against the biological effects of O6-methylguanine (O6-MeG) and O4-methylthymine (O4-MeT) in DNA. Repairs the methylated nucleobase in DNA by stoichiometrically transferring the methyl group to a cysteine residue in the enzyme. This is a suicide reaction: the enzyme is irreversibly inactivated.</text>
</comment>